<evidence type="ECO:0000256" key="6">
    <source>
        <dbReference type="ARBA" id="ARBA00023136"/>
    </source>
</evidence>
<dbReference type="OrthoDB" id="43518at2157"/>
<dbReference type="RefSeq" id="WP_119813955.1">
    <property type="nucleotide sequence ID" value="NZ_CP025066.1"/>
</dbReference>
<evidence type="ECO:0000256" key="1">
    <source>
        <dbReference type="ARBA" id="ARBA00004141"/>
    </source>
</evidence>
<gene>
    <name evidence="10" type="ORF">AArcSl_0258</name>
</gene>
<dbReference type="GO" id="GO:0015297">
    <property type="term" value="F:antiporter activity"/>
    <property type="evidence" value="ECO:0007669"/>
    <property type="project" value="InterPro"/>
</dbReference>
<evidence type="ECO:0000313" key="10">
    <source>
        <dbReference type="EMBL" id="AUX07913.1"/>
    </source>
</evidence>
<feature type="transmembrane region" description="Helical" evidence="7">
    <location>
        <begin position="62"/>
        <end position="79"/>
    </location>
</feature>
<dbReference type="EMBL" id="CP025066">
    <property type="protein sequence ID" value="AUX07913.1"/>
    <property type="molecule type" value="Genomic_DNA"/>
</dbReference>
<dbReference type="GO" id="GO:0006813">
    <property type="term" value="P:potassium ion transport"/>
    <property type="evidence" value="ECO:0007669"/>
    <property type="project" value="InterPro"/>
</dbReference>
<feature type="domain" description="Cation/H+ exchanger transmembrane" evidence="8">
    <location>
        <begin position="19"/>
        <end position="373"/>
    </location>
</feature>
<dbReference type="GeneID" id="37876594"/>
<sequence>MVAEAIEPGLLTDFGYIIVAAAVVGFLAARTGQPTIIAYILTGLLLGPAVFGLVSPSVLTETMAELGLAFLLFLLGIKMRIDEIRHVLAPIVKISIPQMALVALVGFGTALLLGFSQWESVIIGLAVMYSSTAVIIKMLTDKGTATTLHGKIDIGVLLVQDIVVVILLAILAAGQPDSAVDVLTTLGIVLALVVAIGVVAMVASRYVLPPIFRRIADDTQVFFLIAISWVFLFLFVSQELDLSIEMGAFLAGIAIAQMPYSKELQAKVAPLTDLFILVFFVSVSLELEAADLFTFWQEAVIAALVLIPAKFVVFFYLIDWQGFDIETTFLGSVNMMQVSEFGLIVGAVAVTGGFIDEGILGFLTLVALLTMSLSVYFIKYNASLFERVRPALDRWAGDDEGRPELDEYHDHVVVVGFDEIARRAMLLLDDRYEQIVVIDRNVSEIDAIEAAGYDAIFGDAKYEKIRKEARVKYADFVFSSSVQTDVNELLLEDAGADTTVFVEAEWPQNAIELYDQGADFVAVTPQLSAEQLQQYLVTYLTNPSEFEDTLRADLEILRSEELFPQTCATWRSSDD</sequence>
<dbReference type="InterPro" id="IPR006153">
    <property type="entry name" value="Cation/H_exchanger_TM"/>
</dbReference>
<dbReference type="KEGG" id="hdf:AArcSl_0258"/>
<feature type="domain" description="RCK N-terminal" evidence="9">
    <location>
        <begin position="412"/>
        <end position="522"/>
    </location>
</feature>
<feature type="transmembrane region" description="Helical" evidence="7">
    <location>
        <begin position="14"/>
        <end position="29"/>
    </location>
</feature>
<feature type="transmembrane region" description="Helical" evidence="7">
    <location>
        <begin position="36"/>
        <end position="56"/>
    </location>
</feature>
<name>A0A343TFP1_9EURY</name>
<feature type="transmembrane region" description="Helical" evidence="7">
    <location>
        <begin position="152"/>
        <end position="174"/>
    </location>
</feature>
<dbReference type="InterPro" id="IPR003148">
    <property type="entry name" value="RCK_N"/>
</dbReference>
<evidence type="ECO:0000256" key="7">
    <source>
        <dbReference type="SAM" id="Phobius"/>
    </source>
</evidence>
<proteinExistence type="inferred from homology"/>
<feature type="transmembrane region" description="Helical" evidence="7">
    <location>
        <begin position="220"/>
        <end position="236"/>
    </location>
</feature>
<dbReference type="Gene3D" id="3.40.50.720">
    <property type="entry name" value="NAD(P)-binding Rossmann-like Domain"/>
    <property type="match status" value="1"/>
</dbReference>
<keyword evidence="5 7" id="KW-1133">Transmembrane helix</keyword>
<feature type="transmembrane region" description="Helical" evidence="7">
    <location>
        <begin position="361"/>
        <end position="378"/>
    </location>
</feature>
<keyword evidence="3" id="KW-0813">Transport</keyword>
<dbReference type="InterPro" id="IPR036291">
    <property type="entry name" value="NAD(P)-bd_dom_sf"/>
</dbReference>
<dbReference type="Pfam" id="PF02254">
    <property type="entry name" value="TrkA_N"/>
    <property type="match status" value="1"/>
</dbReference>
<organism evidence="10 11">
    <name type="scientific">Halalkaliarchaeum desulfuricum</name>
    <dbReference type="NCBI Taxonomy" id="2055893"/>
    <lineage>
        <taxon>Archaea</taxon>
        <taxon>Methanobacteriati</taxon>
        <taxon>Methanobacteriota</taxon>
        <taxon>Stenosarchaea group</taxon>
        <taxon>Halobacteria</taxon>
        <taxon>Halobacteriales</taxon>
        <taxon>Haloferacaceae</taxon>
        <taxon>Halalkaliarchaeum</taxon>
    </lineage>
</organism>
<comment type="similarity">
    <text evidence="2">Belongs to the monovalent cation:proton antiporter 2 (CPA2) transporter (TC 2.A.37) family.</text>
</comment>
<evidence type="ECO:0000313" key="11">
    <source>
        <dbReference type="Proteomes" id="UP000263012"/>
    </source>
</evidence>
<evidence type="ECO:0000256" key="4">
    <source>
        <dbReference type="ARBA" id="ARBA00022692"/>
    </source>
</evidence>
<dbReference type="PANTHER" id="PTHR42751:SF6">
    <property type="entry name" value="CONSERVED INTEGRAL MEMBRANE TRANSPORT PROTEIN-RELATED"/>
    <property type="match status" value="1"/>
</dbReference>
<evidence type="ECO:0000256" key="2">
    <source>
        <dbReference type="ARBA" id="ARBA00005551"/>
    </source>
</evidence>
<evidence type="ECO:0000256" key="3">
    <source>
        <dbReference type="ARBA" id="ARBA00022448"/>
    </source>
</evidence>
<reference evidence="11" key="1">
    <citation type="submission" date="2017-11" db="EMBL/GenBank/DDBJ databases">
        <title>Phenotypic and genomic properties of facultatively anaerobic sulfur-reducing natronoarchaea from hypersaline soda lakes.</title>
        <authorList>
            <person name="Sorokin D.Y."/>
            <person name="Kublanov I.V."/>
            <person name="Roman P."/>
            <person name="Sinninghe Damste J.S."/>
            <person name="Golyshin P.N."/>
            <person name="Rojo D."/>
            <person name="Ciordia S."/>
            <person name="Mena M.D.C."/>
            <person name="Ferrer M."/>
            <person name="Messina E."/>
            <person name="Smedile F."/>
            <person name="La Spada G."/>
            <person name="La Cono V."/>
            <person name="Yakimov M.M."/>
        </authorList>
    </citation>
    <scope>NUCLEOTIDE SEQUENCE [LARGE SCALE GENOMIC DNA]</scope>
    <source>
        <strain evidence="11">AArc-Sl</strain>
    </source>
</reference>
<dbReference type="Proteomes" id="UP000263012">
    <property type="component" value="Chromosome"/>
</dbReference>
<dbReference type="AlphaFoldDB" id="A0A343TFP1"/>
<feature type="transmembrane region" description="Helical" evidence="7">
    <location>
        <begin position="242"/>
        <end position="261"/>
    </location>
</feature>
<dbReference type="GO" id="GO:1902600">
    <property type="term" value="P:proton transmembrane transport"/>
    <property type="evidence" value="ECO:0007669"/>
    <property type="project" value="InterPro"/>
</dbReference>
<keyword evidence="6 7" id="KW-0472">Membrane</keyword>
<dbReference type="PANTHER" id="PTHR42751">
    <property type="entry name" value="SODIUM/HYDROGEN EXCHANGER FAMILY/TRKA DOMAIN PROTEIN"/>
    <property type="match status" value="1"/>
</dbReference>
<dbReference type="InterPro" id="IPR038770">
    <property type="entry name" value="Na+/solute_symporter_sf"/>
</dbReference>
<feature type="transmembrane region" description="Helical" evidence="7">
    <location>
        <begin position="299"/>
        <end position="318"/>
    </location>
</feature>
<dbReference type="SUPFAM" id="SSF51735">
    <property type="entry name" value="NAD(P)-binding Rossmann-fold domains"/>
    <property type="match status" value="1"/>
</dbReference>
<protein>
    <submittedName>
        <fullName evidence="10">Kef-type K+ transport system, membrane component</fullName>
    </submittedName>
</protein>
<evidence type="ECO:0000256" key="5">
    <source>
        <dbReference type="ARBA" id="ARBA00022989"/>
    </source>
</evidence>
<dbReference type="Pfam" id="PF00999">
    <property type="entry name" value="Na_H_Exchanger"/>
    <property type="match status" value="1"/>
</dbReference>
<dbReference type="GO" id="GO:0016020">
    <property type="term" value="C:membrane"/>
    <property type="evidence" value="ECO:0007669"/>
    <property type="project" value="UniProtKB-SubCell"/>
</dbReference>
<accession>A0A343TFP1</accession>
<feature type="transmembrane region" description="Helical" evidence="7">
    <location>
        <begin position="338"/>
        <end position="355"/>
    </location>
</feature>
<keyword evidence="4 7" id="KW-0812">Transmembrane</keyword>
<feature type="transmembrane region" description="Helical" evidence="7">
    <location>
        <begin position="121"/>
        <end position="140"/>
    </location>
</feature>
<feature type="transmembrane region" description="Helical" evidence="7">
    <location>
        <begin position="268"/>
        <end position="287"/>
    </location>
</feature>
<dbReference type="Gene3D" id="1.20.1530.20">
    <property type="match status" value="1"/>
</dbReference>
<feature type="transmembrane region" description="Helical" evidence="7">
    <location>
        <begin position="91"/>
        <end position="115"/>
    </location>
</feature>
<keyword evidence="11" id="KW-1185">Reference proteome</keyword>
<feature type="transmembrane region" description="Helical" evidence="7">
    <location>
        <begin position="186"/>
        <end position="208"/>
    </location>
</feature>
<evidence type="ECO:0000259" key="9">
    <source>
        <dbReference type="Pfam" id="PF02254"/>
    </source>
</evidence>
<evidence type="ECO:0000259" key="8">
    <source>
        <dbReference type="Pfam" id="PF00999"/>
    </source>
</evidence>
<comment type="subcellular location">
    <subcellularLocation>
        <location evidence="1">Membrane</location>
        <topology evidence="1">Multi-pass membrane protein</topology>
    </subcellularLocation>
</comment>